<sequence>MLVYANEVTEAVKKGDPVTFKAKHGEGAGAGTAVRPVAKGFHIDIKIDGCGEIRVRPAQVLRAASLLIALRR</sequence>
<reference evidence="1 2" key="1">
    <citation type="submission" date="2018-10" db="EMBL/GenBank/DDBJ databases">
        <title>Draft genome of Fastidiocella sp. strain 375T, a bacterium isolated from a karstic cave dripping water.</title>
        <authorList>
            <person name="Coelho C."/>
            <person name="Verissimo A."/>
            <person name="Tiago I."/>
        </authorList>
    </citation>
    <scope>NUCLEOTIDE SEQUENCE [LARGE SCALE GENOMIC DNA]</scope>
    <source>
        <strain evidence="1 2">CAVE-375</strain>
    </source>
</reference>
<dbReference type="EMBL" id="REGR01000014">
    <property type="protein sequence ID" value="RXZ42649.1"/>
    <property type="molecule type" value="Genomic_DNA"/>
</dbReference>
<proteinExistence type="predicted"/>
<protein>
    <submittedName>
        <fullName evidence="1">Uncharacterized protein</fullName>
    </submittedName>
</protein>
<evidence type="ECO:0000313" key="1">
    <source>
        <dbReference type="EMBL" id="RXZ42649.1"/>
    </source>
</evidence>
<dbReference type="RefSeq" id="WP_129213438.1">
    <property type="nucleotide sequence ID" value="NZ_REGR01000014.1"/>
</dbReference>
<name>A0ABY0FAH3_9NEIS</name>
<dbReference type="Proteomes" id="UP000290682">
    <property type="component" value="Unassembled WGS sequence"/>
</dbReference>
<accession>A0ABY0FAH3</accession>
<organism evidence="1 2">
    <name type="scientific">Crenobacter cavernae</name>
    <dbReference type="NCBI Taxonomy" id="2290923"/>
    <lineage>
        <taxon>Bacteria</taxon>
        <taxon>Pseudomonadati</taxon>
        <taxon>Pseudomonadota</taxon>
        <taxon>Betaproteobacteria</taxon>
        <taxon>Neisseriales</taxon>
        <taxon>Neisseriaceae</taxon>
        <taxon>Crenobacter</taxon>
    </lineage>
</organism>
<comment type="caution">
    <text evidence="1">The sequence shown here is derived from an EMBL/GenBank/DDBJ whole genome shotgun (WGS) entry which is preliminary data.</text>
</comment>
<keyword evidence="2" id="KW-1185">Reference proteome</keyword>
<gene>
    <name evidence="1" type="ORF">EBB06_12195</name>
</gene>
<evidence type="ECO:0000313" key="2">
    <source>
        <dbReference type="Proteomes" id="UP000290682"/>
    </source>
</evidence>